<name>A0A9N9N1E6_9NEOP</name>
<accession>A0A9N9N1E6</accession>
<feature type="compositionally biased region" description="Acidic residues" evidence="1">
    <location>
        <begin position="72"/>
        <end position="90"/>
    </location>
</feature>
<keyword evidence="3" id="KW-1185">Reference proteome</keyword>
<evidence type="ECO:0000313" key="3">
    <source>
        <dbReference type="Proteomes" id="UP001153714"/>
    </source>
</evidence>
<protein>
    <submittedName>
        <fullName evidence="2">Uncharacterized protein</fullName>
    </submittedName>
</protein>
<feature type="compositionally biased region" description="Pro residues" evidence="1">
    <location>
        <begin position="93"/>
        <end position="106"/>
    </location>
</feature>
<sequence length="167" mass="17800">MERYGTRLVCLRHSGVSVPDAVAALGRGQAATPTPERISLELSDGAREIDEDEWTDRNFLASETSAAGGLSSDEEASSSDEYTDAADSGDEGPPSPLPATAAPPPSHHLYFSDDSFGYDDYSDDGAESSGNESCSRMREAREARRREVPADARPPTDSSEVQRCAVA</sequence>
<reference evidence="2" key="2">
    <citation type="submission" date="2022-10" db="EMBL/GenBank/DDBJ databases">
        <authorList>
            <consortium name="ENA_rothamsted_submissions"/>
            <consortium name="culmorum"/>
            <person name="King R."/>
        </authorList>
    </citation>
    <scope>NUCLEOTIDE SEQUENCE</scope>
</reference>
<dbReference type="EMBL" id="OU893332">
    <property type="protein sequence ID" value="CAG9781751.1"/>
    <property type="molecule type" value="Genomic_DNA"/>
</dbReference>
<feature type="compositionally biased region" description="Basic and acidic residues" evidence="1">
    <location>
        <begin position="135"/>
        <end position="150"/>
    </location>
</feature>
<feature type="region of interest" description="Disordered" evidence="1">
    <location>
        <begin position="26"/>
        <end position="167"/>
    </location>
</feature>
<gene>
    <name evidence="2" type="ORF">DIATSA_LOCUS69</name>
</gene>
<evidence type="ECO:0000313" key="2">
    <source>
        <dbReference type="EMBL" id="CAG9781751.1"/>
    </source>
</evidence>
<dbReference type="AlphaFoldDB" id="A0A9N9N1E6"/>
<feature type="compositionally biased region" description="Acidic residues" evidence="1">
    <location>
        <begin position="116"/>
        <end position="126"/>
    </location>
</feature>
<dbReference type="OrthoDB" id="20799at2759"/>
<proteinExistence type="predicted"/>
<dbReference type="Proteomes" id="UP001153714">
    <property type="component" value="Chromosome 1"/>
</dbReference>
<evidence type="ECO:0000256" key="1">
    <source>
        <dbReference type="SAM" id="MobiDB-lite"/>
    </source>
</evidence>
<organism evidence="2 3">
    <name type="scientific">Diatraea saccharalis</name>
    <name type="common">sugarcane borer</name>
    <dbReference type="NCBI Taxonomy" id="40085"/>
    <lineage>
        <taxon>Eukaryota</taxon>
        <taxon>Metazoa</taxon>
        <taxon>Ecdysozoa</taxon>
        <taxon>Arthropoda</taxon>
        <taxon>Hexapoda</taxon>
        <taxon>Insecta</taxon>
        <taxon>Pterygota</taxon>
        <taxon>Neoptera</taxon>
        <taxon>Endopterygota</taxon>
        <taxon>Lepidoptera</taxon>
        <taxon>Glossata</taxon>
        <taxon>Ditrysia</taxon>
        <taxon>Pyraloidea</taxon>
        <taxon>Crambidae</taxon>
        <taxon>Crambinae</taxon>
        <taxon>Diatraea</taxon>
    </lineage>
</organism>
<reference evidence="2" key="1">
    <citation type="submission" date="2021-12" db="EMBL/GenBank/DDBJ databases">
        <authorList>
            <person name="King R."/>
        </authorList>
    </citation>
    <scope>NUCLEOTIDE SEQUENCE</scope>
</reference>